<evidence type="ECO:0000256" key="1">
    <source>
        <dbReference type="ARBA" id="ARBA00022801"/>
    </source>
</evidence>
<organism evidence="3 4">
    <name type="scientific">Natronoglomus mannanivorans</name>
    <dbReference type="NCBI Taxonomy" id="2979990"/>
    <lineage>
        <taxon>Archaea</taxon>
        <taxon>Methanobacteriati</taxon>
        <taxon>Methanobacteriota</taxon>
        <taxon>Stenosarchaea group</taxon>
        <taxon>Halobacteria</taxon>
        <taxon>Halobacteriales</taxon>
        <taxon>Natrialbaceae</taxon>
        <taxon>Natronoglomus</taxon>
    </lineage>
</organism>
<dbReference type="GO" id="GO:0016787">
    <property type="term" value="F:hydrolase activity"/>
    <property type="evidence" value="ECO:0007669"/>
    <property type="project" value="UniProtKB-KW"/>
</dbReference>
<accession>A0ABT2QKJ3</accession>
<keyword evidence="1 3" id="KW-0378">Hydrolase</keyword>
<keyword evidence="4" id="KW-1185">Reference proteome</keyword>
<reference evidence="3 4" key="1">
    <citation type="submission" date="2022-09" db="EMBL/GenBank/DDBJ databases">
        <title>Enrichment on poylsaccharides allowed isolation of novel metabolic and taxonomic groups of Haloarchaea.</title>
        <authorList>
            <person name="Sorokin D.Y."/>
            <person name="Elcheninov A.G."/>
            <person name="Khizhniak T.V."/>
            <person name="Kolganova T.V."/>
            <person name="Kublanov I.V."/>
        </authorList>
    </citation>
    <scope>NUCLEOTIDE SEQUENCE [LARGE SCALE GENOMIC DNA]</scope>
    <source>
        <strain evidence="3 4">AArc-m2/3/4</strain>
    </source>
</reference>
<evidence type="ECO:0000256" key="2">
    <source>
        <dbReference type="ARBA" id="ARBA00038358"/>
    </source>
</evidence>
<comment type="similarity">
    <text evidence="2">Belongs to the glycosyl hydrolase 88 family.</text>
</comment>
<name>A0ABT2QKJ3_9EURY</name>
<dbReference type="InterPro" id="IPR052369">
    <property type="entry name" value="UG_Glycosaminoglycan_Hydrolase"/>
</dbReference>
<dbReference type="InterPro" id="IPR012341">
    <property type="entry name" value="6hp_glycosidase-like_sf"/>
</dbReference>
<dbReference type="InterPro" id="IPR010905">
    <property type="entry name" value="Glyco_hydro_88"/>
</dbReference>
<comment type="caution">
    <text evidence="3">The sequence shown here is derived from an EMBL/GenBank/DDBJ whole genome shotgun (WGS) entry which is preliminary data.</text>
</comment>
<dbReference type="Pfam" id="PF07470">
    <property type="entry name" value="Glyco_hydro_88"/>
    <property type="match status" value="1"/>
</dbReference>
<sequence length="381" mass="42633">MSLSESALAEARDALVARVDQTLSETGSAFPYIREGDAWQTTPHGNWCGGHWIGLLWFARDAIEGSQADRFERAAYEHTDVMRSYMPRNSMFCGMNFAYAGFGGYDRTGDRGLFVLGMEGADAMVSLYHNRARQIPIGELEIRGPEQFRGPESEHGPSGNRIGAVDNVYTALPVLWRSFEETHDLRFFETAVSHADRHLDWYVRDDGSTWHHAVFDAEDGSLDRQYNELAAGDDTCWARGQGWNVAGLARAYEATGASRYLDALERTVAYYRRRSPDNGVTYWDFEVPADDETPRDSSAAALISYGLCRLPGEGATAALHRYGRSVLEALLSDYLVTDSDATHYGAIEHGCFNKPGEYATDAELIWSNYYVARTIEHLLEQ</sequence>
<dbReference type="Gene3D" id="1.50.10.10">
    <property type="match status" value="1"/>
</dbReference>
<dbReference type="EMBL" id="JAOPKB010000019">
    <property type="protein sequence ID" value="MCU4975450.1"/>
    <property type="molecule type" value="Genomic_DNA"/>
</dbReference>
<dbReference type="PANTHER" id="PTHR36845">
    <property type="entry name" value="HYDROLASE, PUTATIVE (AFU_ORTHOLOGUE AFUA_7G05090)-RELATED"/>
    <property type="match status" value="1"/>
</dbReference>
<dbReference type="RefSeq" id="WP_338009167.1">
    <property type="nucleotide sequence ID" value="NZ_JAOPKB010000019.1"/>
</dbReference>
<evidence type="ECO:0000313" key="3">
    <source>
        <dbReference type="EMBL" id="MCU4975450.1"/>
    </source>
</evidence>
<dbReference type="Proteomes" id="UP001320972">
    <property type="component" value="Unassembled WGS sequence"/>
</dbReference>
<evidence type="ECO:0000313" key="4">
    <source>
        <dbReference type="Proteomes" id="UP001320972"/>
    </source>
</evidence>
<dbReference type="InterPro" id="IPR008928">
    <property type="entry name" value="6-hairpin_glycosidase_sf"/>
</dbReference>
<proteinExistence type="inferred from homology"/>
<protein>
    <submittedName>
        <fullName evidence="3">Glycoside hydrolase family 88 protein</fullName>
    </submittedName>
</protein>
<gene>
    <name evidence="3" type="ORF">OB955_22425</name>
</gene>
<dbReference type="PANTHER" id="PTHR36845:SF1">
    <property type="entry name" value="HYDROLASE, PUTATIVE (AFU_ORTHOLOGUE AFUA_7G05090)-RELATED"/>
    <property type="match status" value="1"/>
</dbReference>
<dbReference type="SUPFAM" id="SSF48208">
    <property type="entry name" value="Six-hairpin glycosidases"/>
    <property type="match status" value="1"/>
</dbReference>